<evidence type="ECO:0000313" key="1">
    <source>
        <dbReference type="EMBL" id="RIA99942.1"/>
    </source>
</evidence>
<comment type="caution">
    <text evidence="1">The sequence shown here is derived from an EMBL/GenBank/DDBJ whole genome shotgun (WGS) entry which is preliminary data.</text>
</comment>
<accession>A0A397TPV9</accession>
<evidence type="ECO:0000313" key="2">
    <source>
        <dbReference type="Proteomes" id="UP000266673"/>
    </source>
</evidence>
<reference evidence="1 2" key="1">
    <citation type="submission" date="2018-06" db="EMBL/GenBank/DDBJ databases">
        <title>Comparative genomics reveals the genomic features of Rhizophagus irregularis, R. cerebriforme, R. diaphanum and Gigaspora rosea, and their symbiotic lifestyle signature.</title>
        <authorList>
            <person name="Morin E."/>
            <person name="San Clemente H."/>
            <person name="Chen E.C.H."/>
            <person name="De La Providencia I."/>
            <person name="Hainaut M."/>
            <person name="Kuo A."/>
            <person name="Kohler A."/>
            <person name="Murat C."/>
            <person name="Tang N."/>
            <person name="Roy S."/>
            <person name="Loubradou J."/>
            <person name="Henrissat B."/>
            <person name="Grigoriev I.V."/>
            <person name="Corradi N."/>
            <person name="Roux C."/>
            <person name="Martin F.M."/>
        </authorList>
    </citation>
    <scope>NUCLEOTIDE SEQUENCE [LARGE SCALE GENOMIC DNA]</scope>
    <source>
        <strain evidence="1 2">DAOM 194757</strain>
    </source>
</reference>
<name>A0A397TPV9_9GLOM</name>
<proteinExistence type="predicted"/>
<dbReference type="OrthoDB" id="2432936at2759"/>
<dbReference type="EMBL" id="QKWP01006045">
    <property type="protein sequence ID" value="RIA99942.1"/>
    <property type="molecule type" value="Genomic_DNA"/>
</dbReference>
<dbReference type="AlphaFoldDB" id="A0A397TPV9"/>
<gene>
    <name evidence="1" type="ORF">C2G38_2236417</name>
</gene>
<organism evidence="1 2">
    <name type="scientific">Gigaspora rosea</name>
    <dbReference type="NCBI Taxonomy" id="44941"/>
    <lineage>
        <taxon>Eukaryota</taxon>
        <taxon>Fungi</taxon>
        <taxon>Fungi incertae sedis</taxon>
        <taxon>Mucoromycota</taxon>
        <taxon>Glomeromycotina</taxon>
        <taxon>Glomeromycetes</taxon>
        <taxon>Diversisporales</taxon>
        <taxon>Gigasporaceae</taxon>
        <taxon>Gigaspora</taxon>
    </lineage>
</organism>
<protein>
    <submittedName>
        <fullName evidence="1">Uncharacterized protein</fullName>
    </submittedName>
</protein>
<dbReference type="Proteomes" id="UP000266673">
    <property type="component" value="Unassembled WGS sequence"/>
</dbReference>
<keyword evidence="2" id="KW-1185">Reference proteome</keyword>
<sequence>MRSKDELADATINKFEIDARNWVSTFCQPTLKKATGEIIQEGIYQRQDVTPYLHVRLFFGKTTIGGRKT</sequence>